<dbReference type="RefSeq" id="WP_246446586.1">
    <property type="nucleotide sequence ID" value="NZ_JACHJW010000001.1"/>
</dbReference>
<evidence type="ECO:0000313" key="2">
    <source>
        <dbReference type="EMBL" id="MBB4959819.1"/>
    </source>
</evidence>
<evidence type="ECO:0008006" key="4">
    <source>
        <dbReference type="Google" id="ProtNLM"/>
    </source>
</evidence>
<dbReference type="AlphaFoldDB" id="A0A7W7SRW9"/>
<evidence type="ECO:0000256" key="1">
    <source>
        <dbReference type="SAM" id="MobiDB-lite"/>
    </source>
</evidence>
<accession>A0A7W7SRW9</accession>
<dbReference type="Proteomes" id="UP000578819">
    <property type="component" value="Unassembled WGS sequence"/>
</dbReference>
<gene>
    <name evidence="2" type="ORF">FHR38_003552</name>
</gene>
<evidence type="ECO:0000313" key="3">
    <source>
        <dbReference type="Proteomes" id="UP000578819"/>
    </source>
</evidence>
<sequence>MTIERRVRRREPTLRPSRWATLPRRATLLRTALVAALLALAAGILYAQETRQSCPAAVPAAGGSGPGASPPTSGSDTRVGPANGGPGPELAPTPVPDRLAVPIGTVGVPVRLAEPAALAVVHPGARVDLLAVPGGTGSAARSSEPTLLAARALVLDVIGSAPAADGTSALYLALPPDQANRVVGMPEDVRFSIIVRP</sequence>
<reference evidence="2 3" key="1">
    <citation type="submission" date="2020-08" db="EMBL/GenBank/DDBJ databases">
        <title>Sequencing the genomes of 1000 actinobacteria strains.</title>
        <authorList>
            <person name="Klenk H.-P."/>
        </authorList>
    </citation>
    <scope>NUCLEOTIDE SEQUENCE [LARGE SCALE GENOMIC DNA]</scope>
    <source>
        <strain evidence="2 3">DSM 45886</strain>
    </source>
</reference>
<organism evidence="2 3">
    <name type="scientific">Micromonospora polyrhachis</name>
    <dbReference type="NCBI Taxonomy" id="1282883"/>
    <lineage>
        <taxon>Bacteria</taxon>
        <taxon>Bacillati</taxon>
        <taxon>Actinomycetota</taxon>
        <taxon>Actinomycetes</taxon>
        <taxon>Micromonosporales</taxon>
        <taxon>Micromonosporaceae</taxon>
        <taxon>Micromonospora</taxon>
    </lineage>
</organism>
<feature type="region of interest" description="Disordered" evidence="1">
    <location>
        <begin position="56"/>
        <end position="96"/>
    </location>
</feature>
<protein>
    <recommendedName>
        <fullName evidence="4">Flagellar biosynthesis protein FlgA</fullName>
    </recommendedName>
</protein>
<keyword evidence="3" id="KW-1185">Reference proteome</keyword>
<name>A0A7W7SRW9_9ACTN</name>
<proteinExistence type="predicted"/>
<dbReference type="EMBL" id="JACHJW010000001">
    <property type="protein sequence ID" value="MBB4959819.1"/>
    <property type="molecule type" value="Genomic_DNA"/>
</dbReference>
<comment type="caution">
    <text evidence="2">The sequence shown here is derived from an EMBL/GenBank/DDBJ whole genome shotgun (WGS) entry which is preliminary data.</text>
</comment>